<organism evidence="1 2">
    <name type="scientific">Streptomyces hygroscopicus</name>
    <dbReference type="NCBI Taxonomy" id="1912"/>
    <lineage>
        <taxon>Bacteria</taxon>
        <taxon>Bacillati</taxon>
        <taxon>Actinomycetota</taxon>
        <taxon>Actinomycetes</taxon>
        <taxon>Kitasatosporales</taxon>
        <taxon>Streptomycetaceae</taxon>
        <taxon>Streptomyces</taxon>
        <taxon>Streptomyces violaceusniger group</taxon>
    </lineage>
</organism>
<reference evidence="1" key="1">
    <citation type="submission" date="2024-05" db="EMBL/GenBank/DDBJ databases">
        <title>Whole genome shotgun sequence of Streptomyces hygroscopicus NBRC 113678.</title>
        <authorList>
            <person name="Komaki H."/>
            <person name="Tamura T."/>
        </authorList>
    </citation>
    <scope>NUCLEOTIDE SEQUENCE</scope>
    <source>
        <strain evidence="1">N11-34</strain>
    </source>
</reference>
<accession>A0ABQ3U1Q3</accession>
<keyword evidence="2" id="KW-1185">Reference proteome</keyword>
<dbReference type="EMBL" id="BNEK01000003">
    <property type="protein sequence ID" value="GHJ29542.1"/>
    <property type="molecule type" value="Genomic_DNA"/>
</dbReference>
<comment type="caution">
    <text evidence="1">The sequence shown here is derived from an EMBL/GenBank/DDBJ whole genome shotgun (WGS) entry which is preliminary data.</text>
</comment>
<name>A0ABQ3U1Q3_STRHY</name>
<sequence>MLWPMLALALAFCGIAVLAVLSVRVHAEVRGLARQVSESSRRITRAAEDLERASVPLGSHVDALRRERGAAPHPE</sequence>
<evidence type="ECO:0000313" key="2">
    <source>
        <dbReference type="Proteomes" id="UP001054854"/>
    </source>
</evidence>
<dbReference type="RefSeq" id="WP_030839258.1">
    <property type="nucleotide sequence ID" value="NZ_BBON01000078.1"/>
</dbReference>
<dbReference type="GeneID" id="89481622"/>
<gene>
    <name evidence="1" type="ORF">TPA0910_39750</name>
</gene>
<proteinExistence type="predicted"/>
<dbReference type="Proteomes" id="UP001054854">
    <property type="component" value="Unassembled WGS sequence"/>
</dbReference>
<protein>
    <submittedName>
        <fullName evidence="1">Membrane protein</fullName>
    </submittedName>
</protein>
<evidence type="ECO:0000313" key="1">
    <source>
        <dbReference type="EMBL" id="GHJ29542.1"/>
    </source>
</evidence>